<evidence type="ECO:0000256" key="1">
    <source>
        <dbReference type="ARBA" id="ARBA00001933"/>
    </source>
</evidence>
<dbReference type="GO" id="GO:0003962">
    <property type="term" value="F:cystathionine gamma-synthase activity"/>
    <property type="evidence" value="ECO:0007669"/>
    <property type="project" value="InterPro"/>
</dbReference>
<dbReference type="OMA" id="MLHISFI"/>
<evidence type="ECO:0000313" key="5">
    <source>
        <dbReference type="Proteomes" id="UP000215914"/>
    </source>
</evidence>
<keyword evidence="5" id="KW-1185">Reference proteome</keyword>
<dbReference type="InParanoid" id="A0A251RL13"/>
<dbReference type="GO" id="GO:0019346">
    <property type="term" value="P:transsulfuration"/>
    <property type="evidence" value="ECO:0007669"/>
    <property type="project" value="InterPro"/>
</dbReference>
<sequence length="287" mass="31118">MDSSSPPLMIGKQQRRWSLTQHRMIAAGEDVYNDNSKGSLGFCNGCSSVQVNESSFLNGDGSVTIHAGERLGDGIVTDSITTPVVNTSEKRHVSFEYGRYGNPTTEVLEEKISQLEGAESTLILASGMCASTVMMLALVPAGGHIITTTDCYRKTMIFIETFLPKMGITVSLFFTESPTNPFLRCVDIELVSKLCHARGALVYIDGTFATPLKQKALALGADIFVHSATKYLGVHNDVLGGCVSGSTEIASQVRMVHHVLGDTINPKLMLHISFIRGMKTLKSRIQQ</sequence>
<comment type="cofactor">
    <cofactor evidence="1 3">
        <name>pyridoxal 5'-phosphate</name>
        <dbReference type="ChEBI" id="CHEBI:597326"/>
    </cofactor>
</comment>
<keyword evidence="2 3" id="KW-0663">Pyridoxal phosphate</keyword>
<proteinExistence type="inferred from homology"/>
<reference evidence="5" key="1">
    <citation type="journal article" date="2017" name="Nature">
        <title>The sunflower genome provides insights into oil metabolism, flowering and Asterid evolution.</title>
        <authorList>
            <person name="Badouin H."/>
            <person name="Gouzy J."/>
            <person name="Grassa C.J."/>
            <person name="Murat F."/>
            <person name="Staton S.E."/>
            <person name="Cottret L."/>
            <person name="Lelandais-Briere C."/>
            <person name="Owens G.L."/>
            <person name="Carrere S."/>
            <person name="Mayjonade B."/>
            <person name="Legrand L."/>
            <person name="Gill N."/>
            <person name="Kane N.C."/>
            <person name="Bowers J.E."/>
            <person name="Hubner S."/>
            <person name="Bellec A."/>
            <person name="Berard A."/>
            <person name="Berges H."/>
            <person name="Blanchet N."/>
            <person name="Boniface M.C."/>
            <person name="Brunel D."/>
            <person name="Catrice O."/>
            <person name="Chaidir N."/>
            <person name="Claudel C."/>
            <person name="Donnadieu C."/>
            <person name="Faraut T."/>
            <person name="Fievet G."/>
            <person name="Helmstetter N."/>
            <person name="King M."/>
            <person name="Knapp S.J."/>
            <person name="Lai Z."/>
            <person name="Le Paslier M.C."/>
            <person name="Lippi Y."/>
            <person name="Lorenzon L."/>
            <person name="Mandel J.R."/>
            <person name="Marage G."/>
            <person name="Marchand G."/>
            <person name="Marquand E."/>
            <person name="Bret-Mestries E."/>
            <person name="Morien E."/>
            <person name="Nambeesan S."/>
            <person name="Nguyen T."/>
            <person name="Pegot-Espagnet P."/>
            <person name="Pouilly N."/>
            <person name="Raftis F."/>
            <person name="Sallet E."/>
            <person name="Schiex T."/>
            <person name="Thomas J."/>
            <person name="Vandecasteele C."/>
            <person name="Vares D."/>
            <person name="Vear F."/>
            <person name="Vautrin S."/>
            <person name="Crespi M."/>
            <person name="Mangin B."/>
            <person name="Burke J.M."/>
            <person name="Salse J."/>
            <person name="Munos S."/>
            <person name="Vincourt P."/>
            <person name="Rieseberg L.H."/>
            <person name="Langlade N.B."/>
        </authorList>
    </citation>
    <scope>NUCLEOTIDE SEQUENCE [LARGE SCALE GENOMIC DNA]</scope>
    <source>
        <strain evidence="5">cv. SF193</strain>
    </source>
</reference>
<evidence type="ECO:0000256" key="3">
    <source>
        <dbReference type="RuleBase" id="RU362118"/>
    </source>
</evidence>
<evidence type="ECO:0000313" key="4">
    <source>
        <dbReference type="EMBL" id="OTF85118.1"/>
    </source>
</evidence>
<dbReference type="Pfam" id="PF01053">
    <property type="entry name" value="Cys_Met_Meta_PP"/>
    <property type="match status" value="1"/>
</dbReference>
<dbReference type="PANTHER" id="PTHR43379:SF1">
    <property type="entry name" value="CYSTATHIONINE GAMMA-SYNTHASE 1, CHLOROPLASTIC-RELATED"/>
    <property type="match status" value="1"/>
</dbReference>
<dbReference type="AlphaFoldDB" id="A0A251RL13"/>
<dbReference type="InterPro" id="IPR015424">
    <property type="entry name" value="PyrdxlP-dep_Trfase"/>
</dbReference>
<dbReference type="SUPFAM" id="SSF53383">
    <property type="entry name" value="PLP-dependent transferases"/>
    <property type="match status" value="1"/>
</dbReference>
<dbReference type="GO" id="GO:0009086">
    <property type="term" value="P:methionine biosynthetic process"/>
    <property type="evidence" value="ECO:0007669"/>
    <property type="project" value="InterPro"/>
</dbReference>
<organism evidence="4 5">
    <name type="scientific">Helianthus annuus</name>
    <name type="common">Common sunflower</name>
    <dbReference type="NCBI Taxonomy" id="4232"/>
    <lineage>
        <taxon>Eukaryota</taxon>
        <taxon>Viridiplantae</taxon>
        <taxon>Streptophyta</taxon>
        <taxon>Embryophyta</taxon>
        <taxon>Tracheophyta</taxon>
        <taxon>Spermatophyta</taxon>
        <taxon>Magnoliopsida</taxon>
        <taxon>eudicotyledons</taxon>
        <taxon>Gunneridae</taxon>
        <taxon>Pentapetalae</taxon>
        <taxon>asterids</taxon>
        <taxon>campanulids</taxon>
        <taxon>Asterales</taxon>
        <taxon>Asteraceae</taxon>
        <taxon>Asteroideae</taxon>
        <taxon>Heliantheae alliance</taxon>
        <taxon>Heliantheae</taxon>
        <taxon>Helianthus</taxon>
    </lineage>
</organism>
<dbReference type="EMBL" id="CM007906">
    <property type="protein sequence ID" value="OTF85118.1"/>
    <property type="molecule type" value="Genomic_DNA"/>
</dbReference>
<dbReference type="PANTHER" id="PTHR43379">
    <property type="entry name" value="CYSTATHIONINE GAMMA-SYNTHASE"/>
    <property type="match status" value="1"/>
</dbReference>
<name>A0A251RL13_HELAN</name>
<dbReference type="InterPro" id="IPR000277">
    <property type="entry name" value="Cys/Met-Metab_PyrdxlP-dep_enz"/>
</dbReference>
<dbReference type="STRING" id="4232.A0A251RL13"/>
<protein>
    <submittedName>
        <fullName evidence="4">Putative cys/Met metabolism, pyridoxal phosphate-dependent enzyme</fullName>
    </submittedName>
</protein>
<dbReference type="InterPro" id="IPR044639">
    <property type="entry name" value="CGS1/2"/>
</dbReference>
<gene>
    <name evidence="4" type="ORF">HannXRQ_Chr17g0536541</name>
</gene>
<accession>A0A251RL13</accession>
<dbReference type="GO" id="GO:0030170">
    <property type="term" value="F:pyridoxal phosphate binding"/>
    <property type="evidence" value="ECO:0007669"/>
    <property type="project" value="InterPro"/>
</dbReference>
<dbReference type="InterPro" id="IPR015421">
    <property type="entry name" value="PyrdxlP-dep_Trfase_major"/>
</dbReference>
<evidence type="ECO:0000256" key="2">
    <source>
        <dbReference type="ARBA" id="ARBA00022898"/>
    </source>
</evidence>
<comment type="similarity">
    <text evidence="3">Belongs to the trans-sulfuration enzymes family.</text>
</comment>
<dbReference type="Proteomes" id="UP000215914">
    <property type="component" value="Chromosome 17"/>
</dbReference>
<dbReference type="Gene3D" id="3.40.640.10">
    <property type="entry name" value="Type I PLP-dependent aspartate aminotransferase-like (Major domain)"/>
    <property type="match status" value="2"/>
</dbReference>